<evidence type="ECO:0000256" key="9">
    <source>
        <dbReference type="ARBA" id="ARBA00023065"/>
    </source>
</evidence>
<evidence type="ECO:0000256" key="10">
    <source>
        <dbReference type="ARBA" id="ARBA00023136"/>
    </source>
</evidence>
<dbReference type="InterPro" id="IPR045863">
    <property type="entry name" value="CorA_TM1_TM2"/>
</dbReference>
<proteinExistence type="inferred from homology"/>
<dbReference type="Pfam" id="PF01544">
    <property type="entry name" value="CorA"/>
    <property type="match status" value="1"/>
</dbReference>
<evidence type="ECO:0000256" key="5">
    <source>
        <dbReference type="ARBA" id="ARBA00022519"/>
    </source>
</evidence>
<dbReference type="RefSeq" id="WP_107059670.1">
    <property type="nucleotide sequence ID" value="NZ_CP032229.1"/>
</dbReference>
<dbReference type="PANTHER" id="PTHR46494:SF3">
    <property type="entry name" value="ZINC TRANSPORT PROTEIN ZNTB"/>
    <property type="match status" value="1"/>
</dbReference>
<organism evidence="12 13">
    <name type="scientific">Streptomyces seoulensis</name>
    <dbReference type="NCBI Taxonomy" id="73044"/>
    <lineage>
        <taxon>Bacteria</taxon>
        <taxon>Bacillati</taxon>
        <taxon>Actinomycetota</taxon>
        <taxon>Actinomycetes</taxon>
        <taxon>Kitasatosporales</taxon>
        <taxon>Streptomycetaceae</taxon>
        <taxon>Streptomyces</taxon>
    </lineage>
</organism>
<dbReference type="InterPro" id="IPR002523">
    <property type="entry name" value="MgTranspt_CorA/ZnTranspt_ZntB"/>
</dbReference>
<gene>
    <name evidence="12" type="ORF">D0Z67_13360</name>
</gene>
<keyword evidence="8 11" id="KW-1133">Transmembrane helix</keyword>
<dbReference type="AlphaFoldDB" id="A0A4P6TUI5"/>
<dbReference type="GO" id="GO:0050897">
    <property type="term" value="F:cobalt ion binding"/>
    <property type="evidence" value="ECO:0007669"/>
    <property type="project" value="TreeGrafter"/>
</dbReference>
<keyword evidence="7" id="KW-0862">Zinc</keyword>
<evidence type="ECO:0000256" key="8">
    <source>
        <dbReference type="ARBA" id="ARBA00022989"/>
    </source>
</evidence>
<keyword evidence="13" id="KW-1185">Reference proteome</keyword>
<reference evidence="12 13" key="1">
    <citation type="submission" date="2018-08" db="EMBL/GenBank/DDBJ databases">
        <title>The complete genome sequence of Streptomyces seoulensis, a pioneer strain for nickel superoxide dismutase discovery.</title>
        <authorList>
            <person name="Shin J."/>
            <person name="Lee J.-S."/>
            <person name="Lee E.-J."/>
            <person name="Youn H.-D."/>
        </authorList>
    </citation>
    <scope>NUCLEOTIDE SEQUENCE [LARGE SCALE GENOMIC DNA]</scope>
    <source>
        <strain evidence="12 13">KCTC 9819</strain>
    </source>
</reference>
<accession>A0A4P6TUI5</accession>
<feature type="transmembrane region" description="Helical" evidence="11">
    <location>
        <begin position="256"/>
        <end position="278"/>
    </location>
</feature>
<dbReference type="Proteomes" id="UP000292547">
    <property type="component" value="Chromosome"/>
</dbReference>
<keyword evidence="4" id="KW-1003">Cell membrane</keyword>
<dbReference type="GO" id="GO:0005886">
    <property type="term" value="C:plasma membrane"/>
    <property type="evidence" value="ECO:0007669"/>
    <property type="project" value="UniProtKB-SubCell"/>
</dbReference>
<evidence type="ECO:0000256" key="7">
    <source>
        <dbReference type="ARBA" id="ARBA00022833"/>
    </source>
</evidence>
<name>A0A4P6TUI5_STRSO</name>
<evidence type="ECO:0000256" key="1">
    <source>
        <dbReference type="ARBA" id="ARBA00004651"/>
    </source>
</evidence>
<evidence type="ECO:0000256" key="2">
    <source>
        <dbReference type="ARBA" id="ARBA00009765"/>
    </source>
</evidence>
<evidence type="ECO:0000256" key="4">
    <source>
        <dbReference type="ARBA" id="ARBA00022475"/>
    </source>
</evidence>
<feature type="transmembrane region" description="Helical" evidence="11">
    <location>
        <begin position="290"/>
        <end position="309"/>
    </location>
</feature>
<dbReference type="KEGG" id="sseo:D0Z67_13360"/>
<keyword evidence="9" id="KW-0406">Ion transport</keyword>
<dbReference type="STRING" id="73044.GCA_000725795_01519"/>
<comment type="similarity">
    <text evidence="2">Belongs to the CorA metal ion transporter (MIT) (TC 1.A.35) family.</text>
</comment>
<dbReference type="GeneID" id="300099913"/>
<protein>
    <submittedName>
        <fullName evidence="12">Cation transporter</fullName>
    </submittedName>
</protein>
<dbReference type="SUPFAM" id="SSF144083">
    <property type="entry name" value="Magnesium transport protein CorA, transmembrane region"/>
    <property type="match status" value="1"/>
</dbReference>
<evidence type="ECO:0000256" key="6">
    <source>
        <dbReference type="ARBA" id="ARBA00022692"/>
    </source>
</evidence>
<keyword evidence="10 11" id="KW-0472">Membrane</keyword>
<evidence type="ECO:0000256" key="11">
    <source>
        <dbReference type="SAM" id="Phobius"/>
    </source>
</evidence>
<evidence type="ECO:0000313" key="13">
    <source>
        <dbReference type="Proteomes" id="UP000292547"/>
    </source>
</evidence>
<dbReference type="PANTHER" id="PTHR46494">
    <property type="entry name" value="CORA FAMILY METAL ION TRANSPORTER (EUROFUNG)"/>
    <property type="match status" value="1"/>
</dbReference>
<dbReference type="GO" id="GO:0015095">
    <property type="term" value="F:magnesium ion transmembrane transporter activity"/>
    <property type="evidence" value="ECO:0007669"/>
    <property type="project" value="TreeGrafter"/>
</dbReference>
<dbReference type="GO" id="GO:0000287">
    <property type="term" value="F:magnesium ion binding"/>
    <property type="evidence" value="ECO:0007669"/>
    <property type="project" value="TreeGrafter"/>
</dbReference>
<keyword evidence="3" id="KW-0813">Transport</keyword>
<dbReference type="Gene3D" id="1.20.58.340">
    <property type="entry name" value="Magnesium transport protein CorA, transmembrane region"/>
    <property type="match status" value="2"/>
</dbReference>
<comment type="subcellular location">
    <subcellularLocation>
        <location evidence="1">Cell membrane</location>
        <topology evidence="1">Multi-pass membrane protein</topology>
    </subcellularLocation>
</comment>
<evidence type="ECO:0000313" key="12">
    <source>
        <dbReference type="EMBL" id="QBJ91185.1"/>
    </source>
</evidence>
<keyword evidence="6 11" id="KW-0812">Transmembrane</keyword>
<dbReference type="GO" id="GO:0015087">
    <property type="term" value="F:cobalt ion transmembrane transporter activity"/>
    <property type="evidence" value="ECO:0007669"/>
    <property type="project" value="TreeGrafter"/>
</dbReference>
<keyword evidence="5" id="KW-0997">Cell inner membrane</keyword>
<dbReference type="EMBL" id="CP032229">
    <property type="protein sequence ID" value="QBJ91185.1"/>
    <property type="molecule type" value="Genomic_DNA"/>
</dbReference>
<sequence>MTVTVVSMPEVNIDRTDFAGARERMARESLLLVDVELAPEAEPVSLAARLGLDAEELDWFGRAGEPARADFLGDRAGFVVPVVQGDRIHHVHVLVTERFLATAHHARTGLAQQIAKGLRHERPADTVHMLFIVLQEALATFRLSAVRSLLETEELEDEMFEDRRADQLQSLARLRRRSAQLHHALLPFLQVTDAVLTRRMINPSFPEERQRCAREFQTAGRLVLADIESLQEATRRSFASYSSLVAGEQNGVINRLALVSVIFLPLSFLTGFFGMNFTFLTDKLESRDDFWLLAIGLQALVLLGSFYLLHRTRIWRRLLDED</sequence>
<dbReference type="SUPFAM" id="SSF143865">
    <property type="entry name" value="CorA soluble domain-like"/>
    <property type="match status" value="1"/>
</dbReference>
<dbReference type="OrthoDB" id="9803416at2"/>
<evidence type="ECO:0000256" key="3">
    <source>
        <dbReference type="ARBA" id="ARBA00022448"/>
    </source>
</evidence>
<dbReference type="InterPro" id="IPR045861">
    <property type="entry name" value="CorA_cytoplasmic_dom"/>
</dbReference>